<accession>A0A246J8D5</accession>
<proteinExistence type="predicted"/>
<dbReference type="AlphaFoldDB" id="A0A246J8D5"/>
<comment type="caution">
    <text evidence="1">The sequence shown here is derived from an EMBL/GenBank/DDBJ whole genome shotgun (WGS) entry which is preliminary data.</text>
</comment>
<dbReference type="EMBL" id="NIOF01000006">
    <property type="protein sequence ID" value="OWQ88895.1"/>
    <property type="molecule type" value="Genomic_DNA"/>
</dbReference>
<evidence type="ECO:0000313" key="2">
    <source>
        <dbReference type="Proteomes" id="UP000197468"/>
    </source>
</evidence>
<gene>
    <name evidence="1" type="ORF">CDN99_15595</name>
</gene>
<sequence length="154" mass="16455">MKSVIRFLRLHCRTPDARPEVYRDGVLAVAAVNERAGLARLLLADMGAWGRNDGASVTNALQMLVPAAHRLLIGGFGVPLGETHVVELDGSGHFDLVSDLKDSGGQRHQPLTHGPGGCAPRSREAFLRWAGETGHSMLKTVDAMRDGAWPGVEG</sequence>
<keyword evidence="2" id="KW-1185">Reference proteome</keyword>
<organism evidence="1 2">
    <name type="scientific">Roseateles aquatilis</name>
    <dbReference type="NCBI Taxonomy" id="431061"/>
    <lineage>
        <taxon>Bacteria</taxon>
        <taxon>Pseudomonadati</taxon>
        <taxon>Pseudomonadota</taxon>
        <taxon>Betaproteobacteria</taxon>
        <taxon>Burkholderiales</taxon>
        <taxon>Sphaerotilaceae</taxon>
        <taxon>Roseateles</taxon>
    </lineage>
</organism>
<reference evidence="1 2" key="1">
    <citation type="journal article" date="2008" name="Int. J. Syst. Evol. Microbiol.">
        <title>Description of Roseateles aquatilis sp. nov. and Roseateles terrae sp. nov., in the class Betaproteobacteria, and emended description of the genus Roseateles.</title>
        <authorList>
            <person name="Gomila M."/>
            <person name="Bowien B."/>
            <person name="Falsen E."/>
            <person name="Moore E.R."/>
            <person name="Lalucat J."/>
        </authorList>
    </citation>
    <scope>NUCLEOTIDE SEQUENCE [LARGE SCALE GENOMIC DNA]</scope>
    <source>
        <strain evidence="1 2">CCUG 48205</strain>
    </source>
</reference>
<name>A0A246J8D5_9BURK</name>
<protein>
    <submittedName>
        <fullName evidence="1">Uncharacterized protein</fullName>
    </submittedName>
</protein>
<evidence type="ECO:0000313" key="1">
    <source>
        <dbReference type="EMBL" id="OWQ88895.1"/>
    </source>
</evidence>
<dbReference type="Proteomes" id="UP000197468">
    <property type="component" value="Unassembled WGS sequence"/>
</dbReference>